<accession>A0A9P0H9L6</accession>
<proteinExistence type="predicted"/>
<reference evidence="1" key="1">
    <citation type="submission" date="2022-01" db="EMBL/GenBank/DDBJ databases">
        <authorList>
            <person name="King R."/>
        </authorList>
    </citation>
    <scope>NUCLEOTIDE SEQUENCE</scope>
</reference>
<gene>
    <name evidence="1" type="ORF">NEZAVI_LOCUS7834</name>
</gene>
<keyword evidence="2" id="KW-1185">Reference proteome</keyword>
<dbReference type="EMBL" id="OV725080">
    <property type="protein sequence ID" value="CAH1398115.1"/>
    <property type="molecule type" value="Genomic_DNA"/>
</dbReference>
<evidence type="ECO:0000313" key="1">
    <source>
        <dbReference type="EMBL" id="CAH1398115.1"/>
    </source>
</evidence>
<dbReference type="Proteomes" id="UP001152798">
    <property type="component" value="Chromosome 4"/>
</dbReference>
<dbReference type="AlphaFoldDB" id="A0A9P0H9L6"/>
<evidence type="ECO:0000313" key="2">
    <source>
        <dbReference type="Proteomes" id="UP001152798"/>
    </source>
</evidence>
<sequence length="94" mass="10735">MSNGNQKKKSYEELKRKMCEINRDYSPMPLPYPKLAMRSECCNCNNTTVNQLRVGEPLPTSHVDHCTGYVHFPKPNVSQAKKGCKCGKQEQCTR</sequence>
<name>A0A9P0H9L6_NEZVI</name>
<protein>
    <submittedName>
        <fullName evidence="1">Uncharacterized protein</fullName>
    </submittedName>
</protein>
<organism evidence="1 2">
    <name type="scientific">Nezara viridula</name>
    <name type="common">Southern green stink bug</name>
    <name type="synonym">Cimex viridulus</name>
    <dbReference type="NCBI Taxonomy" id="85310"/>
    <lineage>
        <taxon>Eukaryota</taxon>
        <taxon>Metazoa</taxon>
        <taxon>Ecdysozoa</taxon>
        <taxon>Arthropoda</taxon>
        <taxon>Hexapoda</taxon>
        <taxon>Insecta</taxon>
        <taxon>Pterygota</taxon>
        <taxon>Neoptera</taxon>
        <taxon>Paraneoptera</taxon>
        <taxon>Hemiptera</taxon>
        <taxon>Heteroptera</taxon>
        <taxon>Panheteroptera</taxon>
        <taxon>Pentatomomorpha</taxon>
        <taxon>Pentatomoidea</taxon>
        <taxon>Pentatomidae</taxon>
        <taxon>Pentatominae</taxon>
        <taxon>Nezara</taxon>
    </lineage>
</organism>